<protein>
    <submittedName>
        <fullName evidence="1">Uncharacterized protein</fullName>
    </submittedName>
</protein>
<name>A0A3L8PY04_9GAMM</name>
<comment type="caution">
    <text evidence="1">The sequence shown here is derived from an EMBL/GenBank/DDBJ whole genome shotgun (WGS) entry which is preliminary data.</text>
</comment>
<accession>A0A3L8PY04</accession>
<dbReference type="EMBL" id="QZEI01000017">
    <property type="protein sequence ID" value="RLV60337.1"/>
    <property type="molecule type" value="Genomic_DNA"/>
</dbReference>
<evidence type="ECO:0000313" key="2">
    <source>
        <dbReference type="Proteomes" id="UP000281474"/>
    </source>
</evidence>
<dbReference type="RefSeq" id="WP_121838369.1">
    <property type="nucleotide sequence ID" value="NZ_ML014766.1"/>
</dbReference>
<organism evidence="1 2">
    <name type="scientific">Parashewanella curva</name>
    <dbReference type="NCBI Taxonomy" id="2338552"/>
    <lineage>
        <taxon>Bacteria</taxon>
        <taxon>Pseudomonadati</taxon>
        <taxon>Pseudomonadota</taxon>
        <taxon>Gammaproteobacteria</taxon>
        <taxon>Alteromonadales</taxon>
        <taxon>Shewanellaceae</taxon>
        <taxon>Parashewanella</taxon>
    </lineage>
</organism>
<dbReference type="OrthoDB" id="9946867at2"/>
<dbReference type="AlphaFoldDB" id="A0A3L8PY04"/>
<keyword evidence="2" id="KW-1185">Reference proteome</keyword>
<gene>
    <name evidence="1" type="ORF">D5018_07365</name>
</gene>
<evidence type="ECO:0000313" key="1">
    <source>
        <dbReference type="EMBL" id="RLV60337.1"/>
    </source>
</evidence>
<proteinExistence type="predicted"/>
<sequence length="118" mass="13685">MATSGVVGAMYWKHQVGREEFYDLAQITLGEASQCIDRGSPELIEFMLLETKTWKTVKHSMLFAVKEEANNQGESFKVILISRDKSITEFMTKNAQHELRCYLSESLKEYRKTKKDKK</sequence>
<dbReference type="Proteomes" id="UP000281474">
    <property type="component" value="Unassembled WGS sequence"/>
</dbReference>
<reference evidence="1 2" key="1">
    <citation type="submission" date="2018-09" db="EMBL/GenBank/DDBJ databases">
        <title>Phylogeny of the Shewanellaceae, and recommendation for two new genera, Pseudoshewanella and Parashewanella.</title>
        <authorList>
            <person name="Wang G."/>
        </authorList>
    </citation>
    <scope>NUCLEOTIDE SEQUENCE [LARGE SCALE GENOMIC DNA]</scope>
    <source>
        <strain evidence="1 2">C51</strain>
    </source>
</reference>